<dbReference type="AlphaFoldDB" id="A0AAN8RM67"/>
<comment type="caution">
    <text evidence="1">The sequence shown here is derived from an EMBL/GenBank/DDBJ whole genome shotgun (WGS) entry which is preliminary data.</text>
</comment>
<keyword evidence="2" id="KW-1185">Reference proteome</keyword>
<proteinExistence type="predicted"/>
<dbReference type="EMBL" id="JAVHNR010000001">
    <property type="protein sequence ID" value="KAK6356083.1"/>
    <property type="molecule type" value="Genomic_DNA"/>
</dbReference>
<organism evidence="1 2">
    <name type="scientific">Orbilia javanica</name>
    <dbReference type="NCBI Taxonomy" id="47235"/>
    <lineage>
        <taxon>Eukaryota</taxon>
        <taxon>Fungi</taxon>
        <taxon>Dikarya</taxon>
        <taxon>Ascomycota</taxon>
        <taxon>Pezizomycotina</taxon>
        <taxon>Orbiliomycetes</taxon>
        <taxon>Orbiliales</taxon>
        <taxon>Orbiliaceae</taxon>
        <taxon>Orbilia</taxon>
    </lineage>
</organism>
<gene>
    <name evidence="1" type="ORF">TWF718_000457</name>
</gene>
<name>A0AAN8RM67_9PEZI</name>
<evidence type="ECO:0000313" key="1">
    <source>
        <dbReference type="EMBL" id="KAK6356083.1"/>
    </source>
</evidence>
<reference evidence="1 2" key="1">
    <citation type="submission" date="2019-10" db="EMBL/GenBank/DDBJ databases">
        <authorList>
            <person name="Palmer J.M."/>
        </authorList>
    </citation>
    <scope>NUCLEOTIDE SEQUENCE [LARGE SCALE GENOMIC DNA]</scope>
    <source>
        <strain evidence="1 2">TWF718</strain>
    </source>
</reference>
<protein>
    <submittedName>
        <fullName evidence="1">Uncharacterized protein</fullName>
    </submittedName>
</protein>
<evidence type="ECO:0000313" key="2">
    <source>
        <dbReference type="Proteomes" id="UP001313282"/>
    </source>
</evidence>
<accession>A0AAN8RM67</accession>
<dbReference type="Proteomes" id="UP001313282">
    <property type="component" value="Unassembled WGS sequence"/>
</dbReference>
<sequence length="129" mass="14575">MEPSFNTPHPVCPNGFDYMVGLGIPTENNERILYQEVGRLYAELATRLKDFDPLILNGLSEVMESMKALKSYIDANNLDTRAVIQAGICQIRFTEGIPPVDRSAVYFSRKDYVYVAEPTVDPETRTKIL</sequence>